<dbReference type="Proteomes" id="UP001447516">
    <property type="component" value="Unassembled WGS sequence"/>
</dbReference>
<dbReference type="RefSeq" id="WP_346228789.1">
    <property type="nucleotide sequence ID" value="NZ_JBDJAW010000026.1"/>
</dbReference>
<evidence type="ECO:0000313" key="2">
    <source>
        <dbReference type="EMBL" id="MEN3538869.1"/>
    </source>
</evidence>
<comment type="caution">
    <text evidence="2">The sequence shown here is derived from an EMBL/GenBank/DDBJ whole genome shotgun (WGS) entry which is preliminary data.</text>
</comment>
<evidence type="ECO:0000256" key="1">
    <source>
        <dbReference type="SAM" id="MobiDB-lite"/>
    </source>
</evidence>
<name>A0ABV0AUC0_9ACTN</name>
<gene>
    <name evidence="2" type="ORF">AAH991_27415</name>
</gene>
<feature type="region of interest" description="Disordered" evidence="1">
    <location>
        <begin position="125"/>
        <end position="155"/>
    </location>
</feature>
<organism evidence="2 3">
    <name type="scientific">Microbispora maris</name>
    <dbReference type="NCBI Taxonomy" id="3144104"/>
    <lineage>
        <taxon>Bacteria</taxon>
        <taxon>Bacillati</taxon>
        <taxon>Actinomycetota</taxon>
        <taxon>Actinomycetes</taxon>
        <taxon>Streptosporangiales</taxon>
        <taxon>Streptosporangiaceae</taxon>
        <taxon>Microbispora</taxon>
    </lineage>
</organism>
<keyword evidence="3" id="KW-1185">Reference proteome</keyword>
<dbReference type="EMBL" id="JBDJAW010000026">
    <property type="protein sequence ID" value="MEN3538869.1"/>
    <property type="molecule type" value="Genomic_DNA"/>
</dbReference>
<feature type="compositionally biased region" description="Basic and acidic residues" evidence="1">
    <location>
        <begin position="125"/>
        <end position="138"/>
    </location>
</feature>
<protein>
    <submittedName>
        <fullName evidence="2">Uncharacterized protein</fullName>
    </submittedName>
</protein>
<proteinExistence type="predicted"/>
<reference evidence="2 3" key="1">
    <citation type="submission" date="2024-05" db="EMBL/GenBank/DDBJ databases">
        <title>Microbispora sp.ZYX-F-249.</title>
        <authorList>
            <person name="Xie H."/>
        </authorList>
    </citation>
    <scope>NUCLEOTIDE SEQUENCE [LARGE SCALE GENOMIC DNA]</scope>
    <source>
        <strain evidence="2 3">ZYX-F-249</strain>
    </source>
</reference>
<evidence type="ECO:0000313" key="3">
    <source>
        <dbReference type="Proteomes" id="UP001447516"/>
    </source>
</evidence>
<sequence length="390" mass="43370">MAARRPTSPPRPIAPGDVVATFSESLGAWTAAQITDLNPDWRTAGVLELDWSGPEPASVADLGEVSPLVLTHANWADSLSHCNYEWVLPRSYKVIGSLPLLCATPSQSYSTGWRLGDQLARQRRWDRGERGPCPDPREMITTGADFGRMTSDPGEPRRDIRRLRVTEVESLDCDRLAERFPELRTLCLSGDLGLLVHASGLNRLASLRELWITDLFGMSASDALLPERVPALEFVCLHSIPHEYAVAMRSRWRPQVAYGTYVDITAARKPEWVADNRGNPLRDWDGREQISGTCFKKAVAQYRKTRAALIAALSDGSQEDRPARLHEIGREYGEGFNLLDRRTGFIETVEREELFAALDVMVSDAEEALGVRLESAADMLAAGVDSVRDW</sequence>
<accession>A0ABV0AUC0</accession>